<dbReference type="NCBIfam" id="NF047658">
    <property type="entry name" value="HYC_CC_PP"/>
    <property type="match status" value="1"/>
</dbReference>
<organism evidence="1 2">
    <name type="scientific">Sediminicola arcticus</name>
    <dbReference type="NCBI Taxonomy" id="1574308"/>
    <lineage>
        <taxon>Bacteria</taxon>
        <taxon>Pseudomonadati</taxon>
        <taxon>Bacteroidota</taxon>
        <taxon>Flavobacteriia</taxon>
        <taxon>Flavobacteriales</taxon>
        <taxon>Flavobacteriaceae</taxon>
        <taxon>Sediminicola</taxon>
    </lineage>
</organism>
<name>A0ABV2SW33_9FLAO</name>
<dbReference type="InterPro" id="IPR058060">
    <property type="entry name" value="HYC_CC_PP"/>
</dbReference>
<dbReference type="InterPro" id="IPR058512">
    <property type="entry name" value="DUF8199"/>
</dbReference>
<evidence type="ECO:0000313" key="2">
    <source>
        <dbReference type="Proteomes" id="UP001549799"/>
    </source>
</evidence>
<sequence>MKLIFQKVFSIIMVLFLIASTVSWTIGLHFCGKSLVDIAFFDHAKICGMDQSSNGNSETTEWNNMSCCASELAVIVGQDDVTTFHFDSSIVQQFSSIASNASYALFIVADELVTSYNTYSPPTLVRDLQLFDRVFLI</sequence>
<dbReference type="RefSeq" id="WP_354615919.1">
    <property type="nucleotide sequence ID" value="NZ_JBEXAE010000005.1"/>
</dbReference>
<dbReference type="Proteomes" id="UP001549799">
    <property type="component" value="Unassembled WGS sequence"/>
</dbReference>
<evidence type="ECO:0000313" key="1">
    <source>
        <dbReference type="EMBL" id="MET6991377.1"/>
    </source>
</evidence>
<accession>A0ABV2SW33</accession>
<gene>
    <name evidence="1" type="ORF">ABXZ36_12050</name>
</gene>
<comment type="caution">
    <text evidence="1">The sequence shown here is derived from an EMBL/GenBank/DDBJ whole genome shotgun (WGS) entry which is preliminary data.</text>
</comment>
<evidence type="ECO:0008006" key="3">
    <source>
        <dbReference type="Google" id="ProtNLM"/>
    </source>
</evidence>
<proteinExistence type="predicted"/>
<keyword evidence="2" id="KW-1185">Reference proteome</keyword>
<protein>
    <recommendedName>
        <fullName evidence="3">Secreted protein</fullName>
    </recommendedName>
</protein>
<reference evidence="1 2" key="1">
    <citation type="submission" date="2024-07" db="EMBL/GenBank/DDBJ databases">
        <title>The genome sequence of type strain Sediminicola arcticus GDMCC 1.2805.</title>
        <authorList>
            <person name="Liu Y."/>
        </authorList>
    </citation>
    <scope>NUCLEOTIDE SEQUENCE [LARGE SCALE GENOMIC DNA]</scope>
    <source>
        <strain evidence="1 2">GDMCC 1.2805</strain>
    </source>
</reference>
<dbReference type="Pfam" id="PF26622">
    <property type="entry name" value="DUF8199"/>
    <property type="match status" value="1"/>
</dbReference>
<dbReference type="EMBL" id="JBEXAE010000005">
    <property type="protein sequence ID" value="MET6991377.1"/>
    <property type="molecule type" value="Genomic_DNA"/>
</dbReference>